<dbReference type="EMBL" id="VIWU01000001">
    <property type="protein sequence ID" value="TWF77303.1"/>
    <property type="molecule type" value="Genomic_DNA"/>
</dbReference>
<name>A0A561SR00_9PSEU</name>
<sequence>MTDSCPLPCIGYVLVDELGMPQRTDWLRRRAYELMDKHKSRRVRLYDARHATLTALAAAGVPARSSRRGRGTATAGNSRCGCT</sequence>
<gene>
    <name evidence="2" type="ORF">FHX44_113208</name>
</gene>
<evidence type="ECO:0000313" key="2">
    <source>
        <dbReference type="EMBL" id="TWF77303.1"/>
    </source>
</evidence>
<organism evidence="2 3">
    <name type="scientific">Pseudonocardia hierapolitana</name>
    <dbReference type="NCBI Taxonomy" id="1128676"/>
    <lineage>
        <taxon>Bacteria</taxon>
        <taxon>Bacillati</taxon>
        <taxon>Actinomycetota</taxon>
        <taxon>Actinomycetes</taxon>
        <taxon>Pseudonocardiales</taxon>
        <taxon>Pseudonocardiaceae</taxon>
        <taxon>Pseudonocardia</taxon>
    </lineage>
</organism>
<protein>
    <submittedName>
        <fullName evidence="2">Uncharacterized protein</fullName>
    </submittedName>
</protein>
<proteinExistence type="predicted"/>
<evidence type="ECO:0000313" key="3">
    <source>
        <dbReference type="Proteomes" id="UP000321261"/>
    </source>
</evidence>
<dbReference type="OrthoDB" id="4326943at2"/>
<dbReference type="RefSeq" id="WP_147256507.1">
    <property type="nucleotide sequence ID" value="NZ_VIWU01000001.1"/>
</dbReference>
<feature type="region of interest" description="Disordered" evidence="1">
    <location>
        <begin position="64"/>
        <end position="83"/>
    </location>
</feature>
<comment type="caution">
    <text evidence="2">The sequence shown here is derived from an EMBL/GenBank/DDBJ whole genome shotgun (WGS) entry which is preliminary data.</text>
</comment>
<keyword evidence="3" id="KW-1185">Reference proteome</keyword>
<reference evidence="2 3" key="1">
    <citation type="submission" date="2019-06" db="EMBL/GenBank/DDBJ databases">
        <title>Sequencing the genomes of 1000 actinobacteria strains.</title>
        <authorList>
            <person name="Klenk H.-P."/>
        </authorList>
    </citation>
    <scope>NUCLEOTIDE SEQUENCE [LARGE SCALE GENOMIC DNA]</scope>
    <source>
        <strain evidence="2 3">DSM 45671</strain>
    </source>
</reference>
<accession>A0A561SR00</accession>
<dbReference type="AlphaFoldDB" id="A0A561SR00"/>
<evidence type="ECO:0000256" key="1">
    <source>
        <dbReference type="SAM" id="MobiDB-lite"/>
    </source>
</evidence>
<dbReference type="Proteomes" id="UP000321261">
    <property type="component" value="Unassembled WGS sequence"/>
</dbReference>